<evidence type="ECO:0000259" key="2">
    <source>
        <dbReference type="Pfam" id="PF20182"/>
    </source>
</evidence>
<keyword evidence="1" id="KW-1133">Transmembrane helix</keyword>
<feature type="domain" description="DUF6545" evidence="2">
    <location>
        <begin position="245"/>
        <end position="366"/>
    </location>
</feature>
<keyword evidence="1" id="KW-0812">Transmembrane</keyword>
<dbReference type="Proteomes" id="UP000444980">
    <property type="component" value="Unassembled WGS sequence"/>
</dbReference>
<keyword evidence="1" id="KW-0472">Membrane</keyword>
<dbReference type="RefSeq" id="WP_161925761.1">
    <property type="nucleotide sequence ID" value="NZ_BJOU01000001.1"/>
</dbReference>
<dbReference type="AlphaFoldDB" id="A0A7M3SUE1"/>
<evidence type="ECO:0000313" key="4">
    <source>
        <dbReference type="Proteomes" id="UP000444980"/>
    </source>
</evidence>
<name>A0A7M3SUE1_9ACTN</name>
<accession>A0A7M3SUE1</accession>
<sequence>MEVILQADVVNLIALIVFTIAVCWRMDQIRRYGGGLQALAMTVSIIGFTLAFVAANPSMGKRVDAVTFEGMARVLIWGMLALGVAALIVVFYYVPGESARARRAGIEAVPLTIAAAGLQIAMVYIPREVRDNALSGNSVRYWAFAAFFLIASVYLTYGFSACVASIRQFVPAAAGYLRVSLSLLIVGLSALAVVAVLQIAFIFGAMTRSFVVPSLLTVGNILTVAGMFAFMLGITYPLIHARIRWIRARFTLREQYRDLEPLWTVVTEAVPEVVLPAPDGGELKATPIILFDRRVVEIRDALTQLSPLLPDDFDESSPERQAKLIGVAARRYADEGAPSGEVRDILPTTAATIVGDGEPLREVSLAMSRGPKRWVKS</sequence>
<proteinExistence type="predicted"/>
<dbReference type="InterPro" id="IPR046675">
    <property type="entry name" value="DUF6545"/>
</dbReference>
<feature type="transmembrane region" description="Helical" evidence="1">
    <location>
        <begin position="141"/>
        <end position="164"/>
    </location>
</feature>
<feature type="transmembrane region" description="Helical" evidence="1">
    <location>
        <begin position="36"/>
        <end position="55"/>
    </location>
</feature>
<evidence type="ECO:0000313" key="3">
    <source>
        <dbReference type="EMBL" id="GED96265.1"/>
    </source>
</evidence>
<dbReference type="NCBIfam" id="NF042915">
    <property type="entry name" value="MAB_1171c_fam"/>
    <property type="match status" value="1"/>
</dbReference>
<feature type="transmembrane region" description="Helical" evidence="1">
    <location>
        <begin position="6"/>
        <end position="24"/>
    </location>
</feature>
<dbReference type="EMBL" id="BJOU01000001">
    <property type="protein sequence ID" value="GED96265.1"/>
    <property type="molecule type" value="Genomic_DNA"/>
</dbReference>
<gene>
    <name evidence="3" type="ORF">nbrc107697_03040</name>
</gene>
<dbReference type="OrthoDB" id="4772902at2"/>
<dbReference type="Pfam" id="PF20182">
    <property type="entry name" value="DUF6545"/>
    <property type="match status" value="1"/>
</dbReference>
<feature type="transmembrane region" description="Helical" evidence="1">
    <location>
        <begin position="75"/>
        <end position="94"/>
    </location>
</feature>
<feature type="transmembrane region" description="Helical" evidence="1">
    <location>
        <begin position="106"/>
        <end position="125"/>
    </location>
</feature>
<comment type="caution">
    <text evidence="3">The sequence shown here is derived from an EMBL/GenBank/DDBJ whole genome shotgun (WGS) entry which is preliminary data.</text>
</comment>
<protein>
    <recommendedName>
        <fullName evidence="2">DUF6545 domain-containing protein</fullName>
    </recommendedName>
</protein>
<feature type="transmembrane region" description="Helical" evidence="1">
    <location>
        <begin position="176"/>
        <end position="203"/>
    </location>
</feature>
<evidence type="ECO:0000256" key="1">
    <source>
        <dbReference type="SAM" id="Phobius"/>
    </source>
</evidence>
<organism evidence="3 4">
    <name type="scientific">Gordonia crocea</name>
    <dbReference type="NCBI Taxonomy" id="589162"/>
    <lineage>
        <taxon>Bacteria</taxon>
        <taxon>Bacillati</taxon>
        <taxon>Actinomycetota</taxon>
        <taxon>Actinomycetes</taxon>
        <taxon>Mycobacteriales</taxon>
        <taxon>Gordoniaceae</taxon>
        <taxon>Gordonia</taxon>
    </lineage>
</organism>
<dbReference type="InterPro" id="IPR050039">
    <property type="entry name" value="MAB_1171c-like"/>
</dbReference>
<keyword evidence="4" id="KW-1185">Reference proteome</keyword>
<feature type="transmembrane region" description="Helical" evidence="1">
    <location>
        <begin position="215"/>
        <end position="239"/>
    </location>
</feature>
<reference evidence="4" key="1">
    <citation type="submission" date="2019-06" db="EMBL/GenBank/DDBJ databases">
        <title>Gordonia isolated from sludge of a wastewater treatment plant.</title>
        <authorList>
            <person name="Tamura T."/>
            <person name="Aoyama K."/>
            <person name="Kang Y."/>
            <person name="Saito S."/>
            <person name="Akiyama N."/>
            <person name="Yazawa K."/>
            <person name="Gonoi T."/>
            <person name="Mikami Y."/>
        </authorList>
    </citation>
    <scope>NUCLEOTIDE SEQUENCE [LARGE SCALE GENOMIC DNA]</scope>
    <source>
        <strain evidence="4">NBRC 107697</strain>
    </source>
</reference>